<name>A0A3M5G8K8_PSESS</name>
<feature type="region of interest" description="Disordered" evidence="1">
    <location>
        <begin position="1"/>
        <end position="21"/>
    </location>
</feature>
<dbReference type="EMBL" id="RBSX01000320">
    <property type="protein sequence ID" value="RMS82999.1"/>
    <property type="molecule type" value="Genomic_DNA"/>
</dbReference>
<dbReference type="Pfam" id="PF11920">
    <property type="entry name" value="DUF3438"/>
    <property type="match status" value="1"/>
</dbReference>
<sequence length="334" mass="36844">MGLLQRRATTHRGQRRNSRSSIERSLQMRILRVLTGSALLMVLVGTTQIASAVEILRWERLPLAIPLRINQERIVFVDQNVRVGLPRSLTEKLRVQSTGGAIYLFAKEAIEPTRLQLQNAKTGEIILVDIAATEAPTDQPALEPVKIVEGETSSARYAGAATARSAKAITKRTDSTSRSNDEDDEPEEVVKRETPVPVVLTRYAAQMLYVPLRTVEPVDDIAQVKIDRRLDLTTLLPTLPVTASPLGAWRLDDFWVTAVKLQNQTAQRVTLDPRELMGEFATAAFQHPYLGPLGDASDTTTLYLITRGHGLTQATVFSAAPADPRATRGAKHEE</sequence>
<protein>
    <recommendedName>
        <fullName evidence="4">TIGR03749 family integrating conjugative element protein</fullName>
    </recommendedName>
</protein>
<proteinExistence type="predicted"/>
<gene>
    <name evidence="2" type="ORF">ALP58_05119</name>
</gene>
<dbReference type="InterPro" id="IPR021844">
    <property type="entry name" value="Integr_conj_element_PFL4704"/>
</dbReference>
<reference evidence="2 3" key="1">
    <citation type="submission" date="2018-08" db="EMBL/GenBank/DDBJ databases">
        <title>Recombination of ecologically and evolutionarily significant loci maintains genetic cohesion in the Pseudomonas syringae species complex.</title>
        <authorList>
            <person name="Dillon M."/>
            <person name="Thakur S."/>
            <person name="Almeida R.N.D."/>
            <person name="Weir B.S."/>
            <person name="Guttman D.S."/>
        </authorList>
    </citation>
    <scope>NUCLEOTIDE SEQUENCE [LARGE SCALE GENOMIC DNA]</scope>
    <source>
        <strain evidence="2 3">ICMP 9420</strain>
    </source>
</reference>
<feature type="compositionally biased region" description="Basic residues" evidence="1">
    <location>
        <begin position="8"/>
        <end position="18"/>
    </location>
</feature>
<evidence type="ECO:0000313" key="2">
    <source>
        <dbReference type="EMBL" id="RMS82999.1"/>
    </source>
</evidence>
<accession>A0A3M5G8K8</accession>
<dbReference type="Proteomes" id="UP000270430">
    <property type="component" value="Unassembled WGS sequence"/>
</dbReference>
<dbReference type="NCBIfam" id="TIGR03749">
    <property type="entry name" value="conj_TIGR03749"/>
    <property type="match status" value="1"/>
</dbReference>
<feature type="region of interest" description="Disordered" evidence="1">
    <location>
        <begin position="167"/>
        <end position="192"/>
    </location>
</feature>
<dbReference type="AlphaFoldDB" id="A0A3M5G8K8"/>
<evidence type="ECO:0000313" key="3">
    <source>
        <dbReference type="Proteomes" id="UP000270430"/>
    </source>
</evidence>
<evidence type="ECO:0008006" key="4">
    <source>
        <dbReference type="Google" id="ProtNLM"/>
    </source>
</evidence>
<evidence type="ECO:0000256" key="1">
    <source>
        <dbReference type="SAM" id="MobiDB-lite"/>
    </source>
</evidence>
<organism evidence="2 3">
    <name type="scientific">Pseudomonas savastanoi</name>
    <name type="common">Pseudomonas syringae pv. savastanoi</name>
    <dbReference type="NCBI Taxonomy" id="29438"/>
    <lineage>
        <taxon>Bacteria</taxon>
        <taxon>Pseudomonadati</taxon>
        <taxon>Pseudomonadota</taxon>
        <taxon>Gammaproteobacteria</taxon>
        <taxon>Pseudomonadales</taxon>
        <taxon>Pseudomonadaceae</taxon>
        <taxon>Pseudomonas</taxon>
    </lineage>
</organism>
<comment type="caution">
    <text evidence="2">The sequence shown here is derived from an EMBL/GenBank/DDBJ whole genome shotgun (WGS) entry which is preliminary data.</text>
</comment>